<dbReference type="Proteomes" id="UP001153331">
    <property type="component" value="Unassembled WGS sequence"/>
</dbReference>
<comment type="caution">
    <text evidence="1">The sequence shown here is derived from an EMBL/GenBank/DDBJ whole genome shotgun (WGS) entry which is preliminary data.</text>
</comment>
<organism evidence="1 2">
    <name type="scientific">Boeremia exigua</name>
    <dbReference type="NCBI Taxonomy" id="749465"/>
    <lineage>
        <taxon>Eukaryota</taxon>
        <taxon>Fungi</taxon>
        <taxon>Dikarya</taxon>
        <taxon>Ascomycota</taxon>
        <taxon>Pezizomycotina</taxon>
        <taxon>Dothideomycetes</taxon>
        <taxon>Pleosporomycetidae</taxon>
        <taxon>Pleosporales</taxon>
        <taxon>Pleosporineae</taxon>
        <taxon>Didymellaceae</taxon>
        <taxon>Boeremia</taxon>
    </lineage>
</organism>
<name>A0ACC2I4F6_9PLEO</name>
<proteinExistence type="predicted"/>
<reference evidence="1" key="1">
    <citation type="submission" date="2022-11" db="EMBL/GenBank/DDBJ databases">
        <title>Genome Sequence of Boeremia exigua.</title>
        <authorList>
            <person name="Buettner E."/>
        </authorList>
    </citation>
    <scope>NUCLEOTIDE SEQUENCE</scope>
    <source>
        <strain evidence="1">CU02</strain>
    </source>
</reference>
<evidence type="ECO:0000313" key="1">
    <source>
        <dbReference type="EMBL" id="KAJ8110232.1"/>
    </source>
</evidence>
<keyword evidence="2" id="KW-1185">Reference proteome</keyword>
<gene>
    <name evidence="1" type="ORF">OPT61_g6871</name>
</gene>
<dbReference type="EMBL" id="JAPHNI010000521">
    <property type="protein sequence ID" value="KAJ8110232.1"/>
    <property type="molecule type" value="Genomic_DNA"/>
</dbReference>
<protein>
    <submittedName>
        <fullName evidence="1">Uncharacterized protein</fullName>
    </submittedName>
</protein>
<evidence type="ECO:0000313" key="2">
    <source>
        <dbReference type="Proteomes" id="UP001153331"/>
    </source>
</evidence>
<sequence length="303" mass="33100">MSLLGLPNELLQGIAKNIQTEKDISSFSRVNRRLYNVSIASLYRFNAEHTGRSALVWAAANGMTGTAERSLKAEPLDQDYREDDDGSQMTPVGTVALVLAARNNHADLVRLLIENGVEPDEPDLDQMRNAMEAAAEEGHTGIATLLLELGADASEGLGGAPFAIQHAAMGGHIEIVRMLIDGGEHPDRCSGRPGGGSYSPLQAAALTDNEELARMLLDRGARVDHRSASSDTPLELAVWKKSLRCIKVLLEAGAKVYGKNDYYVSRPALEMARERGREECLEMLQNETVHVYSEQEDDRFAEQ</sequence>
<accession>A0ACC2I4F6</accession>